<dbReference type="EMBL" id="MRDB01000083">
    <property type="protein sequence ID" value="RKL26764.1"/>
    <property type="molecule type" value="Genomic_DNA"/>
</dbReference>
<evidence type="ECO:0000313" key="1">
    <source>
        <dbReference type="EMBL" id="RKL26764.1"/>
    </source>
</evidence>
<evidence type="ECO:0000313" key="2">
    <source>
        <dbReference type="Proteomes" id="UP000283569"/>
    </source>
</evidence>
<dbReference type="Proteomes" id="UP000283569">
    <property type="component" value="Unassembled WGS sequence"/>
</dbReference>
<accession>A0A420SBX5</accession>
<proteinExistence type="predicted"/>
<name>A0A420SBX5_GIBIN</name>
<dbReference type="AlphaFoldDB" id="A0A420SBX5"/>
<protein>
    <submittedName>
        <fullName evidence="1">Uncharacterized protein</fullName>
    </submittedName>
</protein>
<reference evidence="1 2" key="1">
    <citation type="journal article" date="2018" name="Sci. Rep.">
        <title>Characterisation of pathogen-specific regions and novel effector candidates in Fusarium oxysporum f. sp. cepae.</title>
        <authorList>
            <person name="Armitage A.D."/>
            <person name="Taylor A."/>
            <person name="Sobczyk M.K."/>
            <person name="Baxter L."/>
            <person name="Greenfield B.P."/>
            <person name="Bates H.J."/>
            <person name="Wilson F."/>
            <person name="Jackson A.C."/>
            <person name="Ott S."/>
            <person name="Harrison R.J."/>
            <person name="Clarkson J.P."/>
        </authorList>
    </citation>
    <scope>NUCLEOTIDE SEQUENCE [LARGE SCALE GENOMIC DNA]</scope>
    <source>
        <strain evidence="1 2">Fp_A8</strain>
    </source>
</reference>
<sequence>MENLLQYEGCDVDEKPGTIALAPWARHEANRRWAIITHSVTDMSAHSGSYQLDAKELEVFVWERDFYDLERGDADSITQASFHRTTKIRGRFLTKCCISQDGQDHIIPQKRETATEVVAETMIRVINMDQDEAEVLSEVR</sequence>
<gene>
    <name evidence="1" type="ORF">BFJ72_g13546</name>
</gene>
<comment type="caution">
    <text evidence="1">The sequence shown here is derived from an EMBL/GenBank/DDBJ whole genome shotgun (WGS) entry which is preliminary data.</text>
</comment>
<organism evidence="1 2">
    <name type="scientific">Gibberella intermedia</name>
    <name type="common">Bulb rot disease fungus</name>
    <name type="synonym">Fusarium proliferatum</name>
    <dbReference type="NCBI Taxonomy" id="948311"/>
    <lineage>
        <taxon>Eukaryota</taxon>
        <taxon>Fungi</taxon>
        <taxon>Dikarya</taxon>
        <taxon>Ascomycota</taxon>
        <taxon>Pezizomycotina</taxon>
        <taxon>Sordariomycetes</taxon>
        <taxon>Hypocreomycetidae</taxon>
        <taxon>Hypocreales</taxon>
        <taxon>Nectriaceae</taxon>
        <taxon>Fusarium</taxon>
        <taxon>Fusarium fujikuroi species complex</taxon>
    </lineage>
</organism>